<dbReference type="Gene3D" id="3.40.50.2300">
    <property type="match status" value="1"/>
</dbReference>
<dbReference type="GO" id="GO:0006355">
    <property type="term" value="P:regulation of DNA-templated transcription"/>
    <property type="evidence" value="ECO:0007669"/>
    <property type="project" value="InterPro"/>
</dbReference>
<dbReference type="PANTHER" id="PTHR43214:SF43">
    <property type="entry name" value="TWO-COMPONENT RESPONSE REGULATOR"/>
    <property type="match status" value="1"/>
</dbReference>
<evidence type="ECO:0000256" key="2">
    <source>
        <dbReference type="ARBA" id="ARBA00023125"/>
    </source>
</evidence>
<evidence type="ECO:0000313" key="6">
    <source>
        <dbReference type="EMBL" id="RDL45994.1"/>
    </source>
</evidence>
<reference evidence="6 7" key="1">
    <citation type="submission" date="2018-06" db="EMBL/GenBank/DDBJ databases">
        <title>Marinomonas sp. YLB-05 draft genome sequence.</title>
        <authorList>
            <person name="Yu L."/>
            <person name="Tang X."/>
        </authorList>
    </citation>
    <scope>NUCLEOTIDE SEQUENCE [LARGE SCALE GENOMIC DNA]</scope>
    <source>
        <strain evidence="6 7">YLB-05</strain>
    </source>
</reference>
<dbReference type="InterPro" id="IPR039420">
    <property type="entry name" value="WalR-like"/>
</dbReference>
<evidence type="ECO:0000256" key="1">
    <source>
        <dbReference type="ARBA" id="ARBA00022553"/>
    </source>
</evidence>
<dbReference type="InterPro" id="IPR016032">
    <property type="entry name" value="Sig_transdc_resp-reg_C-effctor"/>
</dbReference>
<dbReference type="SMART" id="SM00448">
    <property type="entry name" value="REC"/>
    <property type="match status" value="1"/>
</dbReference>
<evidence type="ECO:0000259" key="4">
    <source>
        <dbReference type="PROSITE" id="PS50043"/>
    </source>
</evidence>
<dbReference type="GO" id="GO:0003677">
    <property type="term" value="F:DNA binding"/>
    <property type="evidence" value="ECO:0007669"/>
    <property type="project" value="UniProtKB-KW"/>
</dbReference>
<dbReference type="InterPro" id="IPR001789">
    <property type="entry name" value="Sig_transdc_resp-reg_receiver"/>
</dbReference>
<gene>
    <name evidence="6" type="ORF">DN730_02840</name>
</gene>
<evidence type="ECO:0000256" key="3">
    <source>
        <dbReference type="PROSITE-ProRule" id="PRU00169"/>
    </source>
</evidence>
<dbReference type="Pfam" id="PF00196">
    <property type="entry name" value="GerE"/>
    <property type="match status" value="1"/>
</dbReference>
<organism evidence="6 7">
    <name type="scientific">Marinomonas piezotolerans</name>
    <dbReference type="NCBI Taxonomy" id="2213058"/>
    <lineage>
        <taxon>Bacteria</taxon>
        <taxon>Pseudomonadati</taxon>
        <taxon>Pseudomonadota</taxon>
        <taxon>Gammaproteobacteria</taxon>
        <taxon>Oceanospirillales</taxon>
        <taxon>Oceanospirillaceae</taxon>
        <taxon>Marinomonas</taxon>
    </lineage>
</organism>
<dbReference type="RefSeq" id="WP_115466580.1">
    <property type="nucleotide sequence ID" value="NZ_QKRA01000001.1"/>
</dbReference>
<keyword evidence="2 6" id="KW-0238">DNA-binding</keyword>
<dbReference type="PANTHER" id="PTHR43214">
    <property type="entry name" value="TWO-COMPONENT RESPONSE REGULATOR"/>
    <property type="match status" value="1"/>
</dbReference>
<feature type="domain" description="HTH luxR-type" evidence="4">
    <location>
        <begin position="154"/>
        <end position="219"/>
    </location>
</feature>
<dbReference type="PRINTS" id="PR00038">
    <property type="entry name" value="HTHLUXR"/>
</dbReference>
<dbReference type="SUPFAM" id="SSF46894">
    <property type="entry name" value="C-terminal effector domain of the bipartite response regulators"/>
    <property type="match status" value="1"/>
</dbReference>
<dbReference type="PROSITE" id="PS50043">
    <property type="entry name" value="HTH_LUXR_2"/>
    <property type="match status" value="1"/>
</dbReference>
<name>A0A370UDY2_9GAMM</name>
<dbReference type="SMART" id="SM00421">
    <property type="entry name" value="HTH_LUXR"/>
    <property type="match status" value="1"/>
</dbReference>
<sequence length="221" mass="24592">MKNIVVLEDHPDVQQWVVKLCKRVFPQAVVVGISTVSEVHALDICKTDLMMVDLNLPDGRGDSVISYIKARKASVQCIVLTSFDDDDYLFSALKAGANGYLLKDQQEDELVAMLQGIVSDRPALSPLIAMKLLNQFHTTNPLEGQRPDLNDEEIEANLLHLTPRESEVLRLIAKGYSVKESAKLMDISHHTVSGYIKEIYRKLHVNSRAEAASLATRLGLN</sequence>
<comment type="caution">
    <text evidence="6">The sequence shown here is derived from an EMBL/GenBank/DDBJ whole genome shotgun (WGS) entry which is preliminary data.</text>
</comment>
<dbReference type="Proteomes" id="UP000254326">
    <property type="component" value="Unassembled WGS sequence"/>
</dbReference>
<dbReference type="InterPro" id="IPR011006">
    <property type="entry name" value="CheY-like_superfamily"/>
</dbReference>
<dbReference type="CDD" id="cd06170">
    <property type="entry name" value="LuxR_C_like"/>
    <property type="match status" value="1"/>
</dbReference>
<dbReference type="SUPFAM" id="SSF52172">
    <property type="entry name" value="CheY-like"/>
    <property type="match status" value="1"/>
</dbReference>
<dbReference type="InterPro" id="IPR000792">
    <property type="entry name" value="Tscrpt_reg_LuxR_C"/>
</dbReference>
<dbReference type="OrthoDB" id="9796655at2"/>
<evidence type="ECO:0000259" key="5">
    <source>
        <dbReference type="PROSITE" id="PS50110"/>
    </source>
</evidence>
<feature type="modified residue" description="4-aspartylphosphate" evidence="3">
    <location>
        <position position="53"/>
    </location>
</feature>
<dbReference type="AlphaFoldDB" id="A0A370UDY2"/>
<proteinExistence type="predicted"/>
<protein>
    <submittedName>
        <fullName evidence="6">DNA-binding response regulator</fullName>
    </submittedName>
</protein>
<evidence type="ECO:0000313" key="7">
    <source>
        <dbReference type="Proteomes" id="UP000254326"/>
    </source>
</evidence>
<dbReference type="PROSITE" id="PS50110">
    <property type="entry name" value="RESPONSE_REGULATORY"/>
    <property type="match status" value="1"/>
</dbReference>
<dbReference type="GO" id="GO:0000160">
    <property type="term" value="P:phosphorelay signal transduction system"/>
    <property type="evidence" value="ECO:0007669"/>
    <property type="project" value="InterPro"/>
</dbReference>
<dbReference type="CDD" id="cd17535">
    <property type="entry name" value="REC_NarL-like"/>
    <property type="match status" value="1"/>
</dbReference>
<dbReference type="Pfam" id="PF00072">
    <property type="entry name" value="Response_reg"/>
    <property type="match status" value="1"/>
</dbReference>
<accession>A0A370UDY2</accession>
<keyword evidence="1 3" id="KW-0597">Phosphoprotein</keyword>
<dbReference type="EMBL" id="QKRA01000001">
    <property type="protein sequence ID" value="RDL45994.1"/>
    <property type="molecule type" value="Genomic_DNA"/>
</dbReference>
<feature type="domain" description="Response regulatory" evidence="5">
    <location>
        <begin position="3"/>
        <end position="118"/>
    </location>
</feature>
<dbReference type="InterPro" id="IPR058245">
    <property type="entry name" value="NreC/VraR/RcsB-like_REC"/>
</dbReference>
<keyword evidence="7" id="KW-1185">Reference proteome</keyword>